<feature type="coiled-coil region" evidence="1">
    <location>
        <begin position="16"/>
        <end position="50"/>
    </location>
</feature>
<dbReference type="PANTHER" id="PTHR38909:SF1">
    <property type="entry name" value="G PROTEIN GAMMA DOMAIN-CONTAINING PROTEIN"/>
    <property type="match status" value="1"/>
</dbReference>
<evidence type="ECO:0000256" key="1">
    <source>
        <dbReference type="SAM" id="Coils"/>
    </source>
</evidence>
<keyword evidence="1" id="KW-0175">Coiled coil</keyword>
<organism evidence="4 5">
    <name type="scientific">Cyclostephanos tholiformis</name>
    <dbReference type="NCBI Taxonomy" id="382380"/>
    <lineage>
        <taxon>Eukaryota</taxon>
        <taxon>Sar</taxon>
        <taxon>Stramenopiles</taxon>
        <taxon>Ochrophyta</taxon>
        <taxon>Bacillariophyta</taxon>
        <taxon>Coscinodiscophyceae</taxon>
        <taxon>Thalassiosirophycidae</taxon>
        <taxon>Stephanodiscales</taxon>
        <taxon>Stephanodiscaceae</taxon>
        <taxon>Cyclostephanos</taxon>
    </lineage>
</organism>
<evidence type="ECO:0000313" key="4">
    <source>
        <dbReference type="EMBL" id="KAL3826680.1"/>
    </source>
</evidence>
<comment type="caution">
    <text evidence="4">The sequence shown here is derived from an EMBL/GenBank/DDBJ whole genome shotgun (WGS) entry which is preliminary data.</text>
</comment>
<feature type="compositionally biased region" description="Polar residues" evidence="2">
    <location>
        <begin position="246"/>
        <end position="257"/>
    </location>
</feature>
<dbReference type="PANTHER" id="PTHR38909">
    <property type="entry name" value="G PROTEIN GAMMA DOMAIN-CONTAINING PROTEIN"/>
    <property type="match status" value="1"/>
</dbReference>
<dbReference type="Gene3D" id="2.30.42.10">
    <property type="match status" value="1"/>
</dbReference>
<feature type="region of interest" description="Disordered" evidence="2">
    <location>
        <begin position="230"/>
        <end position="273"/>
    </location>
</feature>
<proteinExistence type="predicted"/>
<accession>A0ABD3SQH3</accession>
<sequence>MMETAAQMVGTATLMLENATRNFKSAKDNLDKSRDEVRAAEALMREAEERWMEIVIDDETSTAPPSNKRRRVLASPPTTGGVSNAVTVGESMHGNGNIVAAAGSPSGQSSVSESNAPTMISSSSGGYVAAATASQSSHCTGNISGRTVVSNAAGNRNIITAVGLTAGGSSVGESNVPAMIVSPPGGRTTGKSSHGTGNISGAIGTAAFSAGVGGSSNGSVSGAAPSASTVVSRTESNKGRDDCGITVTSNFTIHNGKSSSSRSGGGREHISASARRAAARTLLSKATVVTPPGKLGIILANRTDLRGTVVAGVRTSSVLANKVSPGDRIIAVDGEDVSQMNAQEITTIMARKCAFERVLVLLATPKVQYDEKVTRNQA</sequence>
<feature type="region of interest" description="Disordered" evidence="2">
    <location>
        <begin position="58"/>
        <end position="81"/>
    </location>
</feature>
<dbReference type="InterPro" id="IPR001478">
    <property type="entry name" value="PDZ"/>
</dbReference>
<name>A0ABD3SQH3_9STRA</name>
<dbReference type="AlphaFoldDB" id="A0ABD3SQH3"/>
<evidence type="ECO:0000313" key="5">
    <source>
        <dbReference type="Proteomes" id="UP001530377"/>
    </source>
</evidence>
<dbReference type="Proteomes" id="UP001530377">
    <property type="component" value="Unassembled WGS sequence"/>
</dbReference>
<evidence type="ECO:0000256" key="2">
    <source>
        <dbReference type="SAM" id="MobiDB-lite"/>
    </source>
</evidence>
<keyword evidence="5" id="KW-1185">Reference proteome</keyword>
<gene>
    <name evidence="4" type="ORF">ACHAXA_001203</name>
</gene>
<dbReference type="InterPro" id="IPR036034">
    <property type="entry name" value="PDZ_sf"/>
</dbReference>
<dbReference type="SUPFAM" id="SSF50156">
    <property type="entry name" value="PDZ domain-like"/>
    <property type="match status" value="1"/>
</dbReference>
<dbReference type="PROSITE" id="PS50106">
    <property type="entry name" value="PDZ"/>
    <property type="match status" value="1"/>
</dbReference>
<reference evidence="4 5" key="1">
    <citation type="submission" date="2024-10" db="EMBL/GenBank/DDBJ databases">
        <title>Updated reference genomes for cyclostephanoid diatoms.</title>
        <authorList>
            <person name="Roberts W.R."/>
            <person name="Alverson A.J."/>
        </authorList>
    </citation>
    <scope>NUCLEOTIDE SEQUENCE [LARGE SCALE GENOMIC DNA]</scope>
    <source>
        <strain evidence="4 5">AJA228-03</strain>
    </source>
</reference>
<dbReference type="EMBL" id="JALLPB020000016">
    <property type="protein sequence ID" value="KAL3826680.1"/>
    <property type="molecule type" value="Genomic_DNA"/>
</dbReference>
<dbReference type="Pfam" id="PF00595">
    <property type="entry name" value="PDZ"/>
    <property type="match status" value="1"/>
</dbReference>
<evidence type="ECO:0000259" key="3">
    <source>
        <dbReference type="PROSITE" id="PS50106"/>
    </source>
</evidence>
<protein>
    <recommendedName>
        <fullName evidence="3">PDZ domain-containing protein</fullName>
    </recommendedName>
</protein>
<feature type="domain" description="PDZ" evidence="3">
    <location>
        <begin position="293"/>
        <end position="349"/>
    </location>
</feature>